<gene>
    <name evidence="3" type="ORF">SAMN05216366_10192</name>
</gene>
<dbReference type="SUPFAM" id="SSF49879">
    <property type="entry name" value="SMAD/FHA domain"/>
    <property type="match status" value="1"/>
</dbReference>
<dbReference type="CDD" id="cd00060">
    <property type="entry name" value="FHA"/>
    <property type="match status" value="1"/>
</dbReference>
<dbReference type="Proteomes" id="UP000182412">
    <property type="component" value="Unassembled WGS sequence"/>
</dbReference>
<dbReference type="Gene3D" id="2.60.200.20">
    <property type="match status" value="1"/>
</dbReference>
<dbReference type="PROSITE" id="PS50006">
    <property type="entry name" value="FHA_DOMAIN"/>
    <property type="match status" value="1"/>
</dbReference>
<dbReference type="InterPro" id="IPR008984">
    <property type="entry name" value="SMAD_FHA_dom_sf"/>
</dbReference>
<organism evidence="3 4">
    <name type="scientific">Selenomonas ruminantium</name>
    <dbReference type="NCBI Taxonomy" id="971"/>
    <lineage>
        <taxon>Bacteria</taxon>
        <taxon>Bacillati</taxon>
        <taxon>Bacillota</taxon>
        <taxon>Negativicutes</taxon>
        <taxon>Selenomonadales</taxon>
        <taxon>Selenomonadaceae</taxon>
        <taxon>Selenomonas</taxon>
    </lineage>
</organism>
<evidence type="ECO:0000313" key="3">
    <source>
        <dbReference type="EMBL" id="SDO77482.1"/>
    </source>
</evidence>
<evidence type="ECO:0000256" key="1">
    <source>
        <dbReference type="SAM" id="Phobius"/>
    </source>
</evidence>
<dbReference type="PANTHER" id="PTHR23308">
    <property type="entry name" value="NUCLEAR INHIBITOR OF PROTEIN PHOSPHATASE-1"/>
    <property type="match status" value="1"/>
</dbReference>
<proteinExistence type="predicted"/>
<dbReference type="AlphaFoldDB" id="A0A1H0MAJ9"/>
<feature type="transmembrane region" description="Helical" evidence="1">
    <location>
        <begin position="17"/>
        <end position="35"/>
    </location>
</feature>
<keyword evidence="1" id="KW-1133">Transmembrane helix</keyword>
<dbReference type="InterPro" id="IPR050923">
    <property type="entry name" value="Cell_Proc_Reg/RNA_Proc"/>
</dbReference>
<evidence type="ECO:0000259" key="2">
    <source>
        <dbReference type="PROSITE" id="PS50006"/>
    </source>
</evidence>
<keyword evidence="1" id="KW-0472">Membrane</keyword>
<dbReference type="SMART" id="SM00240">
    <property type="entry name" value="FHA"/>
    <property type="match status" value="1"/>
</dbReference>
<evidence type="ECO:0000313" key="4">
    <source>
        <dbReference type="Proteomes" id="UP000182412"/>
    </source>
</evidence>
<feature type="domain" description="FHA" evidence="2">
    <location>
        <begin position="78"/>
        <end position="127"/>
    </location>
</feature>
<name>A0A1H0MAJ9_SELRU</name>
<accession>A0A1H0MAJ9</accession>
<sequence>MQGAAMAIKVARVALEYGMLLWLIYFTVSLSKKMFGEVKQEMKKQKRPVVKASEAVLTVLEANEESLSGRRFAFRDEITIGRGAENDVIIPENFVSHRHATIFLHGAQYVIEDLGSVNHTYVNGQMLEGKAYLKPNDEIRIGMVTLKFER</sequence>
<dbReference type="InterPro" id="IPR000253">
    <property type="entry name" value="FHA_dom"/>
</dbReference>
<dbReference type="OrthoDB" id="9816434at2"/>
<keyword evidence="1" id="KW-0812">Transmembrane</keyword>
<reference evidence="3 4" key="1">
    <citation type="submission" date="2016-10" db="EMBL/GenBank/DDBJ databases">
        <authorList>
            <person name="de Groot N.N."/>
        </authorList>
    </citation>
    <scope>NUCLEOTIDE SEQUENCE [LARGE SCALE GENOMIC DNA]</scope>
    <source>
        <strain evidence="3 4">S137</strain>
    </source>
</reference>
<protein>
    <submittedName>
        <fullName evidence="3">FHA domain-containing protein</fullName>
    </submittedName>
</protein>
<dbReference type="EMBL" id="FNJQ01000001">
    <property type="protein sequence ID" value="SDO77482.1"/>
    <property type="molecule type" value="Genomic_DNA"/>
</dbReference>
<dbReference type="Pfam" id="PF00498">
    <property type="entry name" value="FHA"/>
    <property type="match status" value="1"/>
</dbReference>